<dbReference type="PROSITE" id="PS51257">
    <property type="entry name" value="PROKAR_LIPOPROTEIN"/>
    <property type="match status" value="1"/>
</dbReference>
<dbReference type="InterPro" id="IPR011042">
    <property type="entry name" value="6-blade_b-propeller_TolB-like"/>
</dbReference>
<dbReference type="InterPro" id="IPR012938">
    <property type="entry name" value="Glc/Sorbosone_DH"/>
</dbReference>
<feature type="chain" id="PRO_5046280596" evidence="2">
    <location>
        <begin position="27"/>
        <end position="382"/>
    </location>
</feature>
<evidence type="ECO:0000259" key="3">
    <source>
        <dbReference type="Pfam" id="PF07995"/>
    </source>
</evidence>
<dbReference type="SUPFAM" id="SSF50952">
    <property type="entry name" value="Soluble quinoprotein glucose dehydrogenase"/>
    <property type="match status" value="1"/>
</dbReference>
<proteinExistence type="predicted"/>
<evidence type="ECO:0000256" key="1">
    <source>
        <dbReference type="SAM" id="MobiDB-lite"/>
    </source>
</evidence>
<dbReference type="InterPro" id="IPR011041">
    <property type="entry name" value="Quinoprot_gluc/sorb_DH_b-prop"/>
</dbReference>
<feature type="compositionally biased region" description="Low complexity" evidence="1">
    <location>
        <begin position="33"/>
        <end position="58"/>
    </location>
</feature>
<dbReference type="Proteomes" id="UP001240447">
    <property type="component" value="Unassembled WGS sequence"/>
</dbReference>
<feature type="region of interest" description="Disordered" evidence="1">
    <location>
        <begin position="23"/>
        <end position="64"/>
    </location>
</feature>
<dbReference type="Gene3D" id="2.120.10.30">
    <property type="entry name" value="TolB, C-terminal domain"/>
    <property type="match status" value="1"/>
</dbReference>
<sequence>MRPLPRIIVPTTVLALVLAACGSAEESEPGTDETSASPTPSASAEPSESGPASTEPSGPVTPEITGTVARDLETPWGLAFLPDGTAIVTERDSARVLAIEGTQVREIGTIDAAAPRAEAGLLGAAVSPDFEDDGWIYFYLTTDVDNRVVRAKYDGEQVGRTQTVYDGIPLAPIHDGGRIRFGPDGMLYVATGDAAQPDLAQDPGSPAGKVLRMTPEGEPAPDNPGDSVVWTLGHRNIQGLAFTEDGDLWASEFGQDEADELNRIEAGDNYGWPQVEGRGGPARFTDPVHQWATDEASPSGLAYAEGSLWMAALRGRRLWQIPIREDGSAGRPRAHFVGDHGRLRTVEAAPDGTLWLTTSNRDGRGDPTERDDQILVVELTRE</sequence>
<dbReference type="Pfam" id="PF07995">
    <property type="entry name" value="GSDH"/>
    <property type="match status" value="1"/>
</dbReference>
<dbReference type="EMBL" id="JAUSQM010000001">
    <property type="protein sequence ID" value="MDP9823760.1"/>
    <property type="molecule type" value="Genomic_DNA"/>
</dbReference>
<evidence type="ECO:0000256" key="2">
    <source>
        <dbReference type="SAM" id="SignalP"/>
    </source>
</evidence>
<keyword evidence="5" id="KW-1185">Reference proteome</keyword>
<evidence type="ECO:0000313" key="5">
    <source>
        <dbReference type="Proteomes" id="UP001240447"/>
    </source>
</evidence>
<dbReference type="RefSeq" id="WP_220138294.1">
    <property type="nucleotide sequence ID" value="NZ_CCXJ01000080.1"/>
</dbReference>
<feature type="signal peptide" evidence="2">
    <location>
        <begin position="1"/>
        <end position="26"/>
    </location>
</feature>
<gene>
    <name evidence="4" type="ORF">J2S59_003569</name>
</gene>
<name>A0ABT9NVB8_9ACTN</name>
<organism evidence="4 5">
    <name type="scientific">Nocardioides massiliensis</name>
    <dbReference type="NCBI Taxonomy" id="1325935"/>
    <lineage>
        <taxon>Bacteria</taxon>
        <taxon>Bacillati</taxon>
        <taxon>Actinomycetota</taxon>
        <taxon>Actinomycetes</taxon>
        <taxon>Propionibacteriales</taxon>
        <taxon>Nocardioidaceae</taxon>
        <taxon>Nocardioides</taxon>
    </lineage>
</organism>
<reference evidence="4 5" key="1">
    <citation type="submission" date="2023-07" db="EMBL/GenBank/DDBJ databases">
        <title>Sequencing the genomes of 1000 actinobacteria strains.</title>
        <authorList>
            <person name="Klenk H.-P."/>
        </authorList>
    </citation>
    <scope>NUCLEOTIDE SEQUENCE [LARGE SCALE GENOMIC DNA]</scope>
    <source>
        <strain evidence="4 5">GD13</strain>
    </source>
</reference>
<evidence type="ECO:0000313" key="4">
    <source>
        <dbReference type="EMBL" id="MDP9823760.1"/>
    </source>
</evidence>
<dbReference type="PANTHER" id="PTHR19328">
    <property type="entry name" value="HEDGEHOG-INTERACTING PROTEIN"/>
    <property type="match status" value="1"/>
</dbReference>
<dbReference type="PANTHER" id="PTHR19328:SF13">
    <property type="entry name" value="HIPL1 PROTEIN"/>
    <property type="match status" value="1"/>
</dbReference>
<accession>A0ABT9NVB8</accession>
<keyword evidence="2" id="KW-0732">Signal</keyword>
<comment type="caution">
    <text evidence="4">The sequence shown here is derived from an EMBL/GenBank/DDBJ whole genome shotgun (WGS) entry which is preliminary data.</text>
</comment>
<protein>
    <submittedName>
        <fullName evidence="4">Glucose/arabinose dehydrogenase</fullName>
    </submittedName>
</protein>
<feature type="domain" description="Glucose/Sorbosone dehydrogenase" evidence="3">
    <location>
        <begin position="72"/>
        <end position="364"/>
    </location>
</feature>